<evidence type="ECO:0000313" key="1">
    <source>
        <dbReference type="EMBL" id="KPV54795.1"/>
    </source>
</evidence>
<dbReference type="Proteomes" id="UP000050509">
    <property type="component" value="Unassembled WGS sequence"/>
</dbReference>
<evidence type="ECO:0000313" key="2">
    <source>
        <dbReference type="Proteomes" id="UP000050509"/>
    </source>
</evidence>
<accession>A0A0P9DXZ7</accession>
<name>A0A0P9DXZ7_9CHLR</name>
<reference evidence="1 2" key="1">
    <citation type="submission" date="2015-09" db="EMBL/GenBank/DDBJ databases">
        <title>Draft genome sequence of Kouleothrix aurantiaca JCM 19913.</title>
        <authorList>
            <person name="Hemp J."/>
        </authorList>
    </citation>
    <scope>NUCLEOTIDE SEQUENCE [LARGE SCALE GENOMIC DNA]</scope>
    <source>
        <strain evidence="1 2">COM-B</strain>
    </source>
</reference>
<dbReference type="EMBL" id="LJCR01000015">
    <property type="protein sequence ID" value="KPV54795.1"/>
    <property type="molecule type" value="Genomic_DNA"/>
</dbReference>
<protein>
    <submittedName>
        <fullName evidence="1">Uncharacterized protein</fullName>
    </submittedName>
</protein>
<keyword evidence="2" id="KW-1185">Reference proteome</keyword>
<organism evidence="1 2">
    <name type="scientific">Kouleothrix aurantiaca</name>
    <dbReference type="NCBI Taxonomy" id="186479"/>
    <lineage>
        <taxon>Bacteria</taxon>
        <taxon>Bacillati</taxon>
        <taxon>Chloroflexota</taxon>
        <taxon>Chloroflexia</taxon>
        <taxon>Chloroflexales</taxon>
        <taxon>Roseiflexineae</taxon>
        <taxon>Roseiflexaceae</taxon>
        <taxon>Kouleothrix</taxon>
    </lineage>
</organism>
<comment type="caution">
    <text evidence="1">The sequence shown here is derived from an EMBL/GenBank/DDBJ whole genome shotgun (WGS) entry which is preliminary data.</text>
</comment>
<dbReference type="AlphaFoldDB" id="A0A0P9DXZ7"/>
<sequence>MDSVPSTLPSLYHPIVKTCAVTCVAEQPALALLGADYPAWRAGQTPSTLAPLIEALDTAADTLLAFQRGEVDADFQALHAGQPLPERRAPSSAESHLIIGAADYLYARQHRPEREHDEPAQRFARYLAEAAGYRACPRCLAAYTGAPLAHVCAAEELA</sequence>
<gene>
    <name evidence="1" type="ORF">SE17_01475</name>
</gene>
<proteinExistence type="predicted"/>